<keyword evidence="5" id="KW-1185">Reference proteome</keyword>
<dbReference type="PANTHER" id="PTHR42748">
    <property type="entry name" value="NITROGEN METABOLITE REPRESSION PROTEIN NMRA FAMILY MEMBER"/>
    <property type="match status" value="1"/>
</dbReference>
<keyword evidence="2" id="KW-0521">NADP</keyword>
<sequence>MSKIITIVGATGIQGGSVIKALLAANNNNPSTKPYTIRAITRNPNSPAARALSLSSKDIQVIQADLADPASLKAAFTGTHAIFAVTNFFENLPTLGIRGAIDSETELGINLANAAAQTLETLEHYIWSTLPDSKANTDGEVVVPYYESKNAVDRYIRSALPRLLEKTTFVWFGWYASNMLSPTFHPMRIHGVGPDGGGTYVTLVNVDPATKVPLLGDEGVNVGLFARAVLENPGLTLPGRVVAGVVEERAIGDVVEAFGKAKGIRARGVQVSREDYRRLWPGLGDVMDVSNSYFEVMDGKAFTSTDEVLTKEDLCVEGLVGVGNAFARLPLLE</sequence>
<reference evidence="4" key="1">
    <citation type="submission" date="2021-01" db="EMBL/GenBank/DDBJ databases">
        <authorList>
            <consortium name="Aspergillus puulaauensis MK2 genome sequencing consortium"/>
            <person name="Kazuki M."/>
            <person name="Futagami T."/>
        </authorList>
    </citation>
    <scope>NUCLEOTIDE SEQUENCE</scope>
    <source>
        <strain evidence="4">MK2</strain>
    </source>
</reference>
<evidence type="ECO:0000259" key="3">
    <source>
        <dbReference type="Pfam" id="PF05368"/>
    </source>
</evidence>
<dbReference type="Pfam" id="PF05368">
    <property type="entry name" value="NmrA"/>
    <property type="match status" value="1"/>
</dbReference>
<dbReference type="SUPFAM" id="SSF51735">
    <property type="entry name" value="NAD(P)-binding Rossmann-fold domains"/>
    <property type="match status" value="1"/>
</dbReference>
<feature type="domain" description="NmrA-like" evidence="3">
    <location>
        <begin position="1"/>
        <end position="281"/>
    </location>
</feature>
<dbReference type="KEGG" id="apuu:APUU_12258A"/>
<reference evidence="4" key="2">
    <citation type="submission" date="2021-02" db="EMBL/GenBank/DDBJ databases">
        <title>Aspergillus puulaauensis MK2 genome sequence.</title>
        <authorList>
            <person name="Futagami T."/>
            <person name="Mori K."/>
            <person name="Kadooka C."/>
            <person name="Tanaka T."/>
        </authorList>
    </citation>
    <scope>NUCLEOTIDE SEQUENCE</scope>
    <source>
        <strain evidence="4">MK2</strain>
    </source>
</reference>
<gene>
    <name evidence="4" type="ORF">APUU_12258A</name>
</gene>
<dbReference type="OrthoDB" id="3358371at2759"/>
<dbReference type="GO" id="GO:0005634">
    <property type="term" value="C:nucleus"/>
    <property type="evidence" value="ECO:0007669"/>
    <property type="project" value="TreeGrafter"/>
</dbReference>
<accession>A0A7R7XDP3</accession>
<evidence type="ECO:0000256" key="2">
    <source>
        <dbReference type="ARBA" id="ARBA00022857"/>
    </source>
</evidence>
<name>A0A7R7XDP3_9EURO</name>
<dbReference type="EMBL" id="AP024443">
    <property type="protein sequence ID" value="BCS19430.1"/>
    <property type="molecule type" value="Genomic_DNA"/>
</dbReference>
<dbReference type="InterPro" id="IPR008030">
    <property type="entry name" value="NmrA-like"/>
</dbReference>
<dbReference type="InterPro" id="IPR051164">
    <property type="entry name" value="NmrA-like_oxidored"/>
</dbReference>
<dbReference type="InterPro" id="IPR036291">
    <property type="entry name" value="NAD(P)-bd_dom_sf"/>
</dbReference>
<comment type="similarity">
    <text evidence="1">Belongs to the NmrA-type oxidoreductase family.</text>
</comment>
<organism evidence="4 5">
    <name type="scientific">Aspergillus puulaauensis</name>
    <dbReference type="NCBI Taxonomy" id="1220207"/>
    <lineage>
        <taxon>Eukaryota</taxon>
        <taxon>Fungi</taxon>
        <taxon>Dikarya</taxon>
        <taxon>Ascomycota</taxon>
        <taxon>Pezizomycotina</taxon>
        <taxon>Eurotiomycetes</taxon>
        <taxon>Eurotiomycetidae</taxon>
        <taxon>Eurotiales</taxon>
        <taxon>Aspergillaceae</taxon>
        <taxon>Aspergillus</taxon>
    </lineage>
</organism>
<evidence type="ECO:0000313" key="5">
    <source>
        <dbReference type="Proteomes" id="UP000654913"/>
    </source>
</evidence>
<dbReference type="Gene3D" id="3.40.50.720">
    <property type="entry name" value="NAD(P)-binding Rossmann-like Domain"/>
    <property type="match status" value="1"/>
</dbReference>
<evidence type="ECO:0000256" key="1">
    <source>
        <dbReference type="ARBA" id="ARBA00006328"/>
    </source>
</evidence>
<evidence type="ECO:0000313" key="4">
    <source>
        <dbReference type="EMBL" id="BCS19430.1"/>
    </source>
</evidence>
<dbReference type="Gene3D" id="3.90.25.10">
    <property type="entry name" value="UDP-galactose 4-epimerase, domain 1"/>
    <property type="match status" value="1"/>
</dbReference>
<dbReference type="PANTHER" id="PTHR42748:SF28">
    <property type="entry name" value="NMRA-LIKE DOMAIN-CONTAINING PROTEIN"/>
    <property type="match status" value="1"/>
</dbReference>
<dbReference type="CDD" id="cd05251">
    <property type="entry name" value="NmrA_like_SDR_a"/>
    <property type="match status" value="1"/>
</dbReference>
<dbReference type="AlphaFoldDB" id="A0A7R7XDP3"/>
<dbReference type="RefSeq" id="XP_041551624.1">
    <property type="nucleotide sequence ID" value="XM_041698439.1"/>
</dbReference>
<proteinExistence type="inferred from homology"/>
<protein>
    <recommendedName>
        <fullName evidence="3">NmrA-like domain-containing protein</fullName>
    </recommendedName>
</protein>
<dbReference type="GeneID" id="64969435"/>
<dbReference type="Proteomes" id="UP000654913">
    <property type="component" value="Chromosome 1"/>
</dbReference>